<evidence type="ECO:0000256" key="3">
    <source>
        <dbReference type="ARBA" id="ARBA00022723"/>
    </source>
</evidence>
<dbReference type="PANTHER" id="PTHR22726">
    <property type="entry name" value="METALLOENDOPEPTIDASE OMA1"/>
    <property type="match status" value="1"/>
</dbReference>
<feature type="chain" id="PRO_5046041777" evidence="7">
    <location>
        <begin position="20"/>
        <end position="501"/>
    </location>
</feature>
<comment type="caution">
    <text evidence="9">The sequence shown here is derived from an EMBL/GenBank/DDBJ whole genome shotgun (WGS) entry which is preliminary data.</text>
</comment>
<evidence type="ECO:0000256" key="1">
    <source>
        <dbReference type="ARBA" id="ARBA00001947"/>
    </source>
</evidence>
<evidence type="ECO:0000313" key="10">
    <source>
        <dbReference type="Proteomes" id="UP001365846"/>
    </source>
</evidence>
<sequence>MRMLPVRPLLMAASLMLLACGSQVVNPVTGRTEYSVMDEAAEVQEGVKAHEGVLQEYGVYADPKLQAYVNDLGQRLASQSHRANLKWTFTVLDSPEINAFALPGGYVYVTRGIMAYLDSEAELAGVMGHEIGHVAARHGAQRATREQTAGIGVIAATVLGAVLEVGGVGGATDLASQLSQTAASGYVASYSRDQESQADELGAEYLSRNRYNPQNMVDVIQALKSQELFAADMAKAAGKPVASASSWLSSHPANDKRLADIKVFAARYKGREGYVDDGRARYLQAISGMSFGDSAAQGLVRGRNFYHEALGIAITAPQGWQVQNTDEAIAIVNDAGDAGLVVRLIPPKAGGTHDEVIRNVLKPTDGRIEQRSLHGLAATHFAGTVRNQQGESRTVALTLVTGPGDRNYWLQYVAKDDNARQRAQAGLREAEASFRPMSPTDRAAAKPWSIQTVPYPRGGFGELAKSSPLPASRAQAQLKLMNSAYSGGADPKPGQLVKVVR</sequence>
<dbReference type="Pfam" id="PF01435">
    <property type="entry name" value="Peptidase_M48"/>
    <property type="match status" value="1"/>
</dbReference>
<evidence type="ECO:0000256" key="6">
    <source>
        <dbReference type="ARBA" id="ARBA00023049"/>
    </source>
</evidence>
<evidence type="ECO:0000256" key="4">
    <source>
        <dbReference type="ARBA" id="ARBA00022801"/>
    </source>
</evidence>
<dbReference type="EMBL" id="JBBKZU010000002">
    <property type="protein sequence ID" value="MEJ8810825.1"/>
    <property type="molecule type" value="Genomic_DNA"/>
</dbReference>
<proteinExistence type="predicted"/>
<reference evidence="9 10" key="1">
    <citation type="submission" date="2024-03" db="EMBL/GenBank/DDBJ databases">
        <title>Novel species of the genus Variovorax.</title>
        <authorList>
            <person name="Liu Q."/>
            <person name="Xin Y.-H."/>
        </authorList>
    </citation>
    <scope>NUCLEOTIDE SEQUENCE [LARGE SCALE GENOMIC DNA]</scope>
    <source>
        <strain evidence="9 10">KACC 18899</strain>
    </source>
</reference>
<keyword evidence="7" id="KW-0732">Signal</keyword>
<dbReference type="CDD" id="cd07333">
    <property type="entry name" value="M48C_bepA_like"/>
    <property type="match status" value="1"/>
</dbReference>
<gene>
    <name evidence="9" type="ORF">WKW77_07075</name>
</gene>
<evidence type="ECO:0000259" key="8">
    <source>
        <dbReference type="Pfam" id="PF01435"/>
    </source>
</evidence>
<evidence type="ECO:0000256" key="2">
    <source>
        <dbReference type="ARBA" id="ARBA00022670"/>
    </source>
</evidence>
<dbReference type="GO" id="GO:0008237">
    <property type="term" value="F:metallopeptidase activity"/>
    <property type="evidence" value="ECO:0007669"/>
    <property type="project" value="UniProtKB-KW"/>
</dbReference>
<dbReference type="InterPro" id="IPR001915">
    <property type="entry name" value="Peptidase_M48"/>
</dbReference>
<keyword evidence="3" id="KW-0479">Metal-binding</keyword>
<dbReference type="Gene3D" id="3.30.2010.10">
    <property type="entry name" value="Metalloproteases ('zincins'), catalytic domain"/>
    <property type="match status" value="1"/>
</dbReference>
<evidence type="ECO:0000313" key="9">
    <source>
        <dbReference type="EMBL" id="MEJ8810825.1"/>
    </source>
</evidence>
<keyword evidence="6 9" id="KW-0482">Metalloprotease</keyword>
<dbReference type="PANTHER" id="PTHR22726:SF24">
    <property type="entry name" value="M48 FAMILY METALLOPEPTIDASE"/>
    <property type="match status" value="1"/>
</dbReference>
<dbReference type="PROSITE" id="PS51257">
    <property type="entry name" value="PROKAR_LIPOPROTEIN"/>
    <property type="match status" value="1"/>
</dbReference>
<dbReference type="InterPro" id="IPR051156">
    <property type="entry name" value="Mito/Outer_Membr_Metalloprot"/>
</dbReference>
<feature type="signal peptide" evidence="7">
    <location>
        <begin position="1"/>
        <end position="19"/>
    </location>
</feature>
<accession>A0ABU8VAZ5</accession>
<dbReference type="Proteomes" id="UP001365846">
    <property type="component" value="Unassembled WGS sequence"/>
</dbReference>
<evidence type="ECO:0000256" key="5">
    <source>
        <dbReference type="ARBA" id="ARBA00022833"/>
    </source>
</evidence>
<keyword evidence="5" id="KW-0862">Zinc</keyword>
<evidence type="ECO:0000256" key="7">
    <source>
        <dbReference type="SAM" id="SignalP"/>
    </source>
</evidence>
<name>A0ABU8VAZ5_9BURK</name>
<dbReference type="RefSeq" id="WP_340356134.1">
    <property type="nucleotide sequence ID" value="NZ_JBBKZU010000002.1"/>
</dbReference>
<dbReference type="EC" id="3.4.24.-" evidence="9"/>
<keyword evidence="10" id="KW-1185">Reference proteome</keyword>
<keyword evidence="2" id="KW-0645">Protease</keyword>
<keyword evidence="4 9" id="KW-0378">Hydrolase</keyword>
<protein>
    <submittedName>
        <fullName evidence="9">M48 family metalloprotease</fullName>
        <ecNumber evidence="9">3.4.24.-</ecNumber>
    </submittedName>
</protein>
<comment type="cofactor">
    <cofactor evidence="1">
        <name>Zn(2+)</name>
        <dbReference type="ChEBI" id="CHEBI:29105"/>
    </cofactor>
</comment>
<organism evidence="9 10">
    <name type="scientific">Variovorax ureilyticus</name>
    <dbReference type="NCBI Taxonomy" id="1836198"/>
    <lineage>
        <taxon>Bacteria</taxon>
        <taxon>Pseudomonadati</taxon>
        <taxon>Pseudomonadota</taxon>
        <taxon>Betaproteobacteria</taxon>
        <taxon>Burkholderiales</taxon>
        <taxon>Comamonadaceae</taxon>
        <taxon>Variovorax</taxon>
    </lineage>
</organism>
<feature type="domain" description="Peptidase M48" evidence="8">
    <location>
        <begin position="63"/>
        <end position="262"/>
    </location>
</feature>